<feature type="transmembrane region" description="Helical" evidence="8">
    <location>
        <begin position="249"/>
        <end position="267"/>
    </location>
</feature>
<evidence type="ECO:0000259" key="9">
    <source>
        <dbReference type="PROSITE" id="PS50850"/>
    </source>
</evidence>
<evidence type="ECO:0000256" key="8">
    <source>
        <dbReference type="SAM" id="Phobius"/>
    </source>
</evidence>
<dbReference type="InterPro" id="IPR020846">
    <property type="entry name" value="MFS_dom"/>
</dbReference>
<evidence type="ECO:0000313" key="11">
    <source>
        <dbReference type="Proteomes" id="UP000236173"/>
    </source>
</evidence>
<evidence type="ECO:0000313" key="10">
    <source>
        <dbReference type="EMBL" id="GBD00167.1"/>
    </source>
</evidence>
<feature type="domain" description="Major facilitator superfamily (MFS) profile" evidence="9">
    <location>
        <begin position="212"/>
        <end position="408"/>
    </location>
</feature>
<dbReference type="Proteomes" id="UP000236173">
    <property type="component" value="Unassembled WGS sequence"/>
</dbReference>
<accession>A0A2H5XG65</accession>
<feature type="transmembrane region" description="Helical" evidence="8">
    <location>
        <begin position="48"/>
        <end position="68"/>
    </location>
</feature>
<evidence type="ECO:0000256" key="5">
    <source>
        <dbReference type="ARBA" id="ARBA00022692"/>
    </source>
</evidence>
<keyword evidence="2" id="KW-0813">Transport</keyword>
<keyword evidence="5 8" id="KW-0812">Transmembrane</keyword>
<dbReference type="AlphaFoldDB" id="A0A2H5XG65"/>
<evidence type="ECO:0000256" key="4">
    <source>
        <dbReference type="ARBA" id="ARBA00022519"/>
    </source>
</evidence>
<dbReference type="GO" id="GO:0030395">
    <property type="term" value="F:lactose binding"/>
    <property type="evidence" value="ECO:0007669"/>
    <property type="project" value="TreeGrafter"/>
</dbReference>
<dbReference type="GO" id="GO:0005886">
    <property type="term" value="C:plasma membrane"/>
    <property type="evidence" value="ECO:0007669"/>
    <property type="project" value="UniProtKB-SubCell"/>
</dbReference>
<evidence type="ECO:0000256" key="1">
    <source>
        <dbReference type="ARBA" id="ARBA00004429"/>
    </source>
</evidence>
<evidence type="ECO:0000256" key="3">
    <source>
        <dbReference type="ARBA" id="ARBA00022475"/>
    </source>
</evidence>
<reference evidence="11" key="1">
    <citation type="submission" date="2017-09" db="EMBL/GenBank/DDBJ databases">
        <title>Metaegenomics of thermophilic ammonia-oxidizing enrichment culture.</title>
        <authorList>
            <person name="Kato S."/>
            <person name="Suzuki K."/>
        </authorList>
    </citation>
    <scope>NUCLEOTIDE SEQUENCE [LARGE SCALE GENOMIC DNA]</scope>
</reference>
<dbReference type="InterPro" id="IPR036259">
    <property type="entry name" value="MFS_trans_sf"/>
</dbReference>
<gene>
    <name evidence="10" type="primary">hcaT</name>
    <name evidence="10" type="ORF">HRbin17_02704</name>
</gene>
<keyword evidence="6 8" id="KW-1133">Transmembrane helix</keyword>
<dbReference type="Gene3D" id="1.20.1250.20">
    <property type="entry name" value="MFS general substrate transporter like domains"/>
    <property type="match status" value="2"/>
</dbReference>
<keyword evidence="3" id="KW-1003">Cell membrane</keyword>
<feature type="transmembrane region" description="Helical" evidence="8">
    <location>
        <begin position="15"/>
        <end position="36"/>
    </location>
</feature>
<dbReference type="Pfam" id="PF12832">
    <property type="entry name" value="MFS_1_like"/>
    <property type="match status" value="1"/>
</dbReference>
<dbReference type="SUPFAM" id="SSF103473">
    <property type="entry name" value="MFS general substrate transporter"/>
    <property type="match status" value="1"/>
</dbReference>
<dbReference type="PROSITE" id="PS50850">
    <property type="entry name" value="MFS"/>
    <property type="match status" value="1"/>
</dbReference>
<sequence length="408" mass="44178">MEGDGASHDQWVDRWLAIAYALLFAAVAPLGGYLNLFLQRCGLTDSQIGTVTAVMSLMGVIAPPLWGYWSDRWHNRRTPIALAALGSALTFLAFFSGTFPTVLVVGAFFAFFNSPLVPLLDAFALERLGNTRERYGPLRAWGSWGFVAMMLLFGIALKPNGDKAALVPVLGSFVALRMALFTIAWRLPPNGARQRSGTSDWRILRDLFTERAWCLFLLVSLLSTVGNGAFYAFFPLYLSRNGVGDNWQGYFWVVAVLAEIAFMAWLAEPLTKRLGLKGVMLLGIAGRMVRYGAYAFALPLSALVALQLLHALTFAAVHTASVAWVSLAAPPNGRALAQALYASVLMGVGNAIGAQLGGWLSEHWNIHAMFGFAAAMNAIALVLGHCWLQEPHAAAITTAAPESARRDA</sequence>
<keyword evidence="7 8" id="KW-0472">Membrane</keyword>
<dbReference type="EMBL" id="BEHT01000055">
    <property type="protein sequence ID" value="GBD00167.1"/>
    <property type="molecule type" value="Genomic_DNA"/>
</dbReference>
<proteinExistence type="predicted"/>
<name>A0A2H5XG65_9BACT</name>
<keyword evidence="4" id="KW-0997">Cell inner membrane</keyword>
<dbReference type="PANTHER" id="PTHR23522:SF10">
    <property type="entry name" value="3-PHENYLPROPIONIC ACID TRANSPORTER-RELATED"/>
    <property type="match status" value="1"/>
</dbReference>
<evidence type="ECO:0000256" key="7">
    <source>
        <dbReference type="ARBA" id="ARBA00023136"/>
    </source>
</evidence>
<protein>
    <submittedName>
        <fullName evidence="10">Putative 3-phenylpropionic acid transporter</fullName>
    </submittedName>
</protein>
<feature type="transmembrane region" description="Helical" evidence="8">
    <location>
        <begin position="137"/>
        <end position="157"/>
    </location>
</feature>
<dbReference type="InterPro" id="IPR026032">
    <property type="entry name" value="HcaT-like"/>
</dbReference>
<dbReference type="PANTHER" id="PTHR23522">
    <property type="entry name" value="BLL5896 PROTEIN"/>
    <property type="match status" value="1"/>
</dbReference>
<dbReference type="GO" id="GO:0015528">
    <property type="term" value="F:lactose:proton symporter activity"/>
    <property type="evidence" value="ECO:0007669"/>
    <property type="project" value="TreeGrafter"/>
</dbReference>
<evidence type="ECO:0000256" key="6">
    <source>
        <dbReference type="ARBA" id="ARBA00022989"/>
    </source>
</evidence>
<dbReference type="InterPro" id="IPR024989">
    <property type="entry name" value="MFS_assoc_dom"/>
</dbReference>
<feature type="transmembrane region" description="Helical" evidence="8">
    <location>
        <begin position="212"/>
        <end position="237"/>
    </location>
</feature>
<comment type="subcellular location">
    <subcellularLocation>
        <location evidence="1">Cell inner membrane</location>
        <topology evidence="1">Multi-pass membrane protein</topology>
    </subcellularLocation>
</comment>
<organism evidence="10 11">
    <name type="scientific">Candidatus Fervidibacter japonicus</name>
    <dbReference type="NCBI Taxonomy" id="2035412"/>
    <lineage>
        <taxon>Bacteria</taxon>
        <taxon>Candidatus Fervidibacterota</taxon>
        <taxon>Candidatus Fervidibacter</taxon>
    </lineage>
</organism>
<feature type="transmembrane region" description="Helical" evidence="8">
    <location>
        <begin position="366"/>
        <end position="388"/>
    </location>
</feature>
<evidence type="ECO:0000256" key="2">
    <source>
        <dbReference type="ARBA" id="ARBA00022448"/>
    </source>
</evidence>
<feature type="transmembrane region" description="Helical" evidence="8">
    <location>
        <begin position="163"/>
        <end position="185"/>
    </location>
</feature>
<dbReference type="PIRSF" id="PIRSF004925">
    <property type="entry name" value="HcaT"/>
    <property type="match status" value="1"/>
</dbReference>
<comment type="caution">
    <text evidence="10">The sequence shown here is derived from an EMBL/GenBank/DDBJ whole genome shotgun (WGS) entry which is preliminary data.</text>
</comment>